<protein>
    <submittedName>
        <fullName evidence="2">Uncharacterized protein</fullName>
    </submittedName>
</protein>
<organism evidence="2 3">
    <name type="scientific">Euplotes crassus</name>
    <dbReference type="NCBI Taxonomy" id="5936"/>
    <lineage>
        <taxon>Eukaryota</taxon>
        <taxon>Sar</taxon>
        <taxon>Alveolata</taxon>
        <taxon>Ciliophora</taxon>
        <taxon>Intramacronucleata</taxon>
        <taxon>Spirotrichea</taxon>
        <taxon>Hypotrichia</taxon>
        <taxon>Euplotida</taxon>
        <taxon>Euplotidae</taxon>
        <taxon>Moneuplotes</taxon>
    </lineage>
</organism>
<keyword evidence="3" id="KW-1185">Reference proteome</keyword>
<accession>A0AAD1XCM5</accession>
<feature type="region of interest" description="Disordered" evidence="1">
    <location>
        <begin position="298"/>
        <end position="322"/>
    </location>
</feature>
<dbReference type="Proteomes" id="UP001295684">
    <property type="component" value="Unassembled WGS sequence"/>
</dbReference>
<dbReference type="AlphaFoldDB" id="A0AAD1XCM5"/>
<evidence type="ECO:0000313" key="3">
    <source>
        <dbReference type="Proteomes" id="UP001295684"/>
    </source>
</evidence>
<proteinExistence type="predicted"/>
<comment type="caution">
    <text evidence="2">The sequence shown here is derived from an EMBL/GenBank/DDBJ whole genome shotgun (WGS) entry which is preliminary data.</text>
</comment>
<feature type="compositionally biased region" description="Polar residues" evidence="1">
    <location>
        <begin position="47"/>
        <end position="68"/>
    </location>
</feature>
<evidence type="ECO:0000313" key="2">
    <source>
        <dbReference type="EMBL" id="CAI2366192.1"/>
    </source>
</evidence>
<dbReference type="EMBL" id="CAMPGE010007271">
    <property type="protein sequence ID" value="CAI2366192.1"/>
    <property type="molecule type" value="Genomic_DNA"/>
</dbReference>
<sequence>MDDSYKNVIDTDSCDTEFRDSRSEFYESRCEIIPNNFDTQKYPKTPQKPSSTLATPPLAQSITQTPLNPQFKSPQSFSKPSQKPKLSRIPKKALLKPRNGYLGLLGPNSSFNFPSIAAEKPLSHKFLSQDQISQNLALSKIDHDICSYVNKIEKLAQKGANGFGPQGRSTGEASFASGSEEESIHGSVHKSQDGLIRVHKIDLNHRENEEEKNEYKVKLQHKRYLKQSAFVTAQKKKLKGNSLFMKTYDDSKTAFEKHKKEMATKAMDPNLQVVNYAAFGRKLNRFIPAKKCHSISTPNINKDKIESGSLRGSDTVEETRSPPSVVYQKLRIKVSKNHTELRGNSLFKNTNKILKSKYKKSLPALAAPSKALNFVKNPLGVLQNSNRHHESLEIPSREKSRGSFSIFLPSQEKLVNLHQSSSEAAYASKYPKVKRRIWRRNY</sequence>
<name>A0AAD1XCM5_EUPCR</name>
<feature type="region of interest" description="Disordered" evidence="1">
    <location>
        <begin position="36"/>
        <end position="87"/>
    </location>
</feature>
<feature type="compositionally biased region" description="Low complexity" evidence="1">
    <location>
        <begin position="69"/>
        <end position="84"/>
    </location>
</feature>
<gene>
    <name evidence="2" type="ORF">ECRASSUSDP1_LOCUS7463</name>
</gene>
<reference evidence="2" key="1">
    <citation type="submission" date="2023-07" db="EMBL/GenBank/DDBJ databases">
        <authorList>
            <consortium name="AG Swart"/>
            <person name="Singh M."/>
            <person name="Singh A."/>
            <person name="Seah K."/>
            <person name="Emmerich C."/>
        </authorList>
    </citation>
    <scope>NUCLEOTIDE SEQUENCE</scope>
    <source>
        <strain evidence="2">DP1</strain>
    </source>
</reference>
<feature type="region of interest" description="Disordered" evidence="1">
    <location>
        <begin position="160"/>
        <end position="191"/>
    </location>
</feature>
<evidence type="ECO:0000256" key="1">
    <source>
        <dbReference type="SAM" id="MobiDB-lite"/>
    </source>
</evidence>